<accession>A0A8H4QYC9</accession>
<dbReference type="PANTHER" id="PTHR36978">
    <property type="entry name" value="P-LOOP CONTAINING NUCLEOTIDE TRIPHOSPHATE HYDROLASE"/>
    <property type="match status" value="1"/>
</dbReference>
<sequence length="177" mass="20166">MSLSAQYAHKPLTDIFTSDTDINRRRCIRKVPMKVLILGLGRTGTASIRAAMKQLGYIDTYHMMCASIENPPDALMWHEALRAKYEGIGMPYTRSDWDQLLGHCQAVCDWPAIAFAPELIAAYPDAKVILTSRSVDSWHASTLKTVYWRVMDPELRALSYGIFQIRGKRFLRGIMLR</sequence>
<name>A0A8H4QYC9_9HELO</name>
<gene>
    <name evidence="1" type="ORF">G7Y89_g14779</name>
</gene>
<dbReference type="OrthoDB" id="408152at2759"/>
<dbReference type="InterPro" id="IPR027417">
    <property type="entry name" value="P-loop_NTPase"/>
</dbReference>
<organism evidence="1 2">
    <name type="scientific">Cudoniella acicularis</name>
    <dbReference type="NCBI Taxonomy" id="354080"/>
    <lineage>
        <taxon>Eukaryota</taxon>
        <taxon>Fungi</taxon>
        <taxon>Dikarya</taxon>
        <taxon>Ascomycota</taxon>
        <taxon>Pezizomycotina</taxon>
        <taxon>Leotiomycetes</taxon>
        <taxon>Helotiales</taxon>
        <taxon>Tricladiaceae</taxon>
        <taxon>Cudoniella</taxon>
    </lineage>
</organism>
<dbReference type="SUPFAM" id="SSF52540">
    <property type="entry name" value="P-loop containing nucleoside triphosphate hydrolases"/>
    <property type="match status" value="1"/>
</dbReference>
<dbReference type="InterPro" id="IPR040632">
    <property type="entry name" value="Sulfotransfer_4"/>
</dbReference>
<dbReference type="PANTHER" id="PTHR36978:SF4">
    <property type="entry name" value="P-LOOP CONTAINING NUCLEOSIDE TRIPHOSPHATE HYDROLASE PROTEIN"/>
    <property type="match status" value="1"/>
</dbReference>
<dbReference type="Proteomes" id="UP000566819">
    <property type="component" value="Unassembled WGS sequence"/>
</dbReference>
<dbReference type="Pfam" id="PF17784">
    <property type="entry name" value="Sulfotransfer_4"/>
    <property type="match status" value="1"/>
</dbReference>
<proteinExistence type="predicted"/>
<dbReference type="Gene3D" id="3.40.50.300">
    <property type="entry name" value="P-loop containing nucleotide triphosphate hydrolases"/>
    <property type="match status" value="1"/>
</dbReference>
<protein>
    <recommendedName>
        <fullName evidence="3">P-loop containing nucleoside triphosphate hydrolase protein</fullName>
    </recommendedName>
</protein>
<reference evidence="1 2" key="1">
    <citation type="submission" date="2020-03" db="EMBL/GenBank/DDBJ databases">
        <title>Draft Genome Sequence of Cudoniella acicularis.</title>
        <authorList>
            <person name="Buettner E."/>
            <person name="Kellner H."/>
        </authorList>
    </citation>
    <scope>NUCLEOTIDE SEQUENCE [LARGE SCALE GENOMIC DNA]</scope>
    <source>
        <strain evidence="1 2">DSM 108380</strain>
    </source>
</reference>
<evidence type="ECO:0000313" key="2">
    <source>
        <dbReference type="Proteomes" id="UP000566819"/>
    </source>
</evidence>
<evidence type="ECO:0008006" key="3">
    <source>
        <dbReference type="Google" id="ProtNLM"/>
    </source>
</evidence>
<keyword evidence="2" id="KW-1185">Reference proteome</keyword>
<dbReference type="EMBL" id="JAAMPI010002049">
    <property type="protein sequence ID" value="KAF4619068.1"/>
    <property type="molecule type" value="Genomic_DNA"/>
</dbReference>
<comment type="caution">
    <text evidence="1">The sequence shown here is derived from an EMBL/GenBank/DDBJ whole genome shotgun (WGS) entry which is preliminary data.</text>
</comment>
<evidence type="ECO:0000313" key="1">
    <source>
        <dbReference type="EMBL" id="KAF4619068.1"/>
    </source>
</evidence>
<dbReference type="AlphaFoldDB" id="A0A8H4QYC9"/>